<name>A0A418SVS9_9RHOB</name>
<accession>A0A418SVS9</accession>
<evidence type="ECO:0000313" key="1">
    <source>
        <dbReference type="EMBL" id="RJE85057.1"/>
    </source>
</evidence>
<organism evidence="1 2">
    <name type="scientific">Paracoccus onubensis</name>
    <dbReference type="NCBI Taxonomy" id="1675788"/>
    <lineage>
        <taxon>Bacteria</taxon>
        <taxon>Pseudomonadati</taxon>
        <taxon>Pseudomonadota</taxon>
        <taxon>Alphaproteobacteria</taxon>
        <taxon>Rhodobacterales</taxon>
        <taxon>Paracoccaceae</taxon>
        <taxon>Paracoccus</taxon>
    </lineage>
</organism>
<reference evidence="2" key="1">
    <citation type="submission" date="2018-09" db="EMBL/GenBank/DDBJ databases">
        <title>Acidovorax cavernicola nov. sp. isolated from Gruta de las Maravillas (Aracena, Spain).</title>
        <authorList>
            <person name="Jurado V."/>
            <person name="Gutierrez-Patricio S."/>
            <person name="Gonzalez-Pimentel J.L."/>
            <person name="Miller A.Z."/>
            <person name="Laiz L."/>
            <person name="Saiz-Jimenez C."/>
        </authorList>
    </citation>
    <scope>NUCLEOTIDE SEQUENCE [LARGE SCALE GENOMIC DNA]</scope>
    <source>
        <strain evidence="2">1011MAR3C25</strain>
    </source>
</reference>
<dbReference type="Pfam" id="PF11720">
    <property type="entry name" value="Inhibitor_I78"/>
    <property type="match status" value="1"/>
</dbReference>
<gene>
    <name evidence="1" type="ORF">D3P04_11505</name>
</gene>
<protein>
    <recommendedName>
        <fullName evidence="3">Peptidase inhibitor I78 family protein</fullName>
    </recommendedName>
</protein>
<comment type="caution">
    <text evidence="1">The sequence shown here is derived from an EMBL/GenBank/DDBJ whole genome shotgun (WGS) entry which is preliminary data.</text>
</comment>
<dbReference type="Gene3D" id="3.30.10.10">
    <property type="entry name" value="Trypsin Inhibitor V, subunit A"/>
    <property type="match status" value="1"/>
</dbReference>
<dbReference type="AlphaFoldDB" id="A0A418SVS9"/>
<keyword evidence="2" id="KW-1185">Reference proteome</keyword>
<evidence type="ECO:0008006" key="3">
    <source>
        <dbReference type="Google" id="ProtNLM"/>
    </source>
</evidence>
<dbReference type="InterPro" id="IPR021719">
    <property type="entry name" value="Prot_inh_I78"/>
</dbReference>
<proteinExistence type="predicted"/>
<dbReference type="EMBL" id="QZCG01000007">
    <property type="protein sequence ID" value="RJE85057.1"/>
    <property type="molecule type" value="Genomic_DNA"/>
</dbReference>
<dbReference type="OrthoDB" id="8724542at2"/>
<dbReference type="Proteomes" id="UP000284202">
    <property type="component" value="Unassembled WGS sequence"/>
</dbReference>
<sequence>MFMPSGRRTGRKIPACDLCVIVFGKDGRNGRGGGFERHFGFSLIMWRPERVAHYHELSRLHWMCGIFPSARSTGAGTASGFMRSLVMTGGNPMCATRIFPLIAAGVILGACTQETVEAKPTCDAELHQSLIGKNIGEVTLPPKLVKRVMQDGDPATMDFNPERLNIIVDDKGWIEKAYCG</sequence>
<evidence type="ECO:0000313" key="2">
    <source>
        <dbReference type="Proteomes" id="UP000284202"/>
    </source>
</evidence>